<evidence type="ECO:0000313" key="2">
    <source>
        <dbReference type="Proteomes" id="UP000814033"/>
    </source>
</evidence>
<keyword evidence="2" id="KW-1185">Reference proteome</keyword>
<dbReference type="EMBL" id="MU275863">
    <property type="protein sequence ID" value="KAI0050287.1"/>
    <property type="molecule type" value="Genomic_DNA"/>
</dbReference>
<dbReference type="Proteomes" id="UP000814033">
    <property type="component" value="Unassembled WGS sequence"/>
</dbReference>
<reference evidence="1" key="2">
    <citation type="journal article" date="2022" name="New Phytol.">
        <title>Evolutionary transition to the ectomycorrhizal habit in the genomes of a hyperdiverse lineage of mushroom-forming fungi.</title>
        <authorList>
            <person name="Looney B."/>
            <person name="Miyauchi S."/>
            <person name="Morin E."/>
            <person name="Drula E."/>
            <person name="Courty P.E."/>
            <person name="Kohler A."/>
            <person name="Kuo A."/>
            <person name="LaButti K."/>
            <person name="Pangilinan J."/>
            <person name="Lipzen A."/>
            <person name="Riley R."/>
            <person name="Andreopoulos W."/>
            <person name="He G."/>
            <person name="Johnson J."/>
            <person name="Nolan M."/>
            <person name="Tritt A."/>
            <person name="Barry K.W."/>
            <person name="Grigoriev I.V."/>
            <person name="Nagy L.G."/>
            <person name="Hibbett D."/>
            <person name="Henrissat B."/>
            <person name="Matheny P.B."/>
            <person name="Labbe J."/>
            <person name="Martin F.M."/>
        </authorList>
    </citation>
    <scope>NUCLEOTIDE SEQUENCE</scope>
    <source>
        <strain evidence="1">FP105234-sp</strain>
    </source>
</reference>
<evidence type="ECO:0000313" key="1">
    <source>
        <dbReference type="EMBL" id="KAI0050287.1"/>
    </source>
</evidence>
<sequence>MSRPSRRATAANAPSSPAQRGYRTNAQSTPHLFTQPTNIRHKPQRKKNDAQKRRFFGIGEIIQVVANPASTLRSLTESRRLLEETRREMAETRERAQLRPSHTFSRLPNFFPRPAELEAVGRVLEEEPCFTVLFGASSVGKTALLRQLLTSDKYHVLHFDLRIAGFADLESLYMSLSQQMEQYFIYIAETDGYQDFEKEAWGFKHDRLSVERRLSDSNGSGYIKTSDIARLMELFQSSLLKYREFVPTDPSKKSDGSHSQPPTNSEPISQQSRTKRKKWWRLGSSSQERVNQKQQERRPPNGQEAEKPVELPPKKMPVFFLDEAHKLPGLIQSVEAMKSLLDSMLVLTKQDRLCHVIHATSDPFYQTWLRQLNVMQHCKIITIGDCSKAEARAFYEERILPRVPEHLRRGLDFERLYEAFGGRLVHWQDYVTDYVNANGRLEIHQSSHFIQAHALLNLHIIHSSQAPQGAEPSKSRSRRASTATAVRQSTANLPSSPTRGGSGFPIYSPLTGPPRNPHGSSSQMSEPGYTSDFTAIQLLRVMSRLTQPGARCLPYFMLCREFGVRAVDGMVRGRILDLRWMDPITKEGGEHVGGGDATTPSTRFDQMGGASRRVSLGVHLGASSSGTAIMSESVDLDAEPMIILDREPAAILEDEEVFGPKVLPATPIMRYAMREVVAEYEDTRSVSEYASLEDVEDVEEY</sequence>
<gene>
    <name evidence="1" type="ORF">FA95DRAFT_1555794</name>
</gene>
<protein>
    <submittedName>
        <fullName evidence="1">Uncharacterized protein</fullName>
    </submittedName>
</protein>
<proteinExistence type="predicted"/>
<accession>A0ACB8S2C3</accession>
<comment type="caution">
    <text evidence="1">The sequence shown here is derived from an EMBL/GenBank/DDBJ whole genome shotgun (WGS) entry which is preliminary data.</text>
</comment>
<name>A0ACB8S2C3_9AGAM</name>
<organism evidence="1 2">
    <name type="scientific">Auriscalpium vulgare</name>
    <dbReference type="NCBI Taxonomy" id="40419"/>
    <lineage>
        <taxon>Eukaryota</taxon>
        <taxon>Fungi</taxon>
        <taxon>Dikarya</taxon>
        <taxon>Basidiomycota</taxon>
        <taxon>Agaricomycotina</taxon>
        <taxon>Agaricomycetes</taxon>
        <taxon>Russulales</taxon>
        <taxon>Auriscalpiaceae</taxon>
        <taxon>Auriscalpium</taxon>
    </lineage>
</organism>
<reference evidence="1" key="1">
    <citation type="submission" date="2021-02" db="EMBL/GenBank/DDBJ databases">
        <authorList>
            <consortium name="DOE Joint Genome Institute"/>
            <person name="Ahrendt S."/>
            <person name="Looney B.P."/>
            <person name="Miyauchi S."/>
            <person name="Morin E."/>
            <person name="Drula E."/>
            <person name="Courty P.E."/>
            <person name="Chicoki N."/>
            <person name="Fauchery L."/>
            <person name="Kohler A."/>
            <person name="Kuo A."/>
            <person name="Labutti K."/>
            <person name="Pangilinan J."/>
            <person name="Lipzen A."/>
            <person name="Riley R."/>
            <person name="Andreopoulos W."/>
            <person name="He G."/>
            <person name="Johnson J."/>
            <person name="Barry K.W."/>
            <person name="Grigoriev I.V."/>
            <person name="Nagy L."/>
            <person name="Hibbett D."/>
            <person name="Henrissat B."/>
            <person name="Matheny P.B."/>
            <person name="Labbe J."/>
            <person name="Martin F."/>
        </authorList>
    </citation>
    <scope>NUCLEOTIDE SEQUENCE</scope>
    <source>
        <strain evidence="1">FP105234-sp</strain>
    </source>
</reference>